<gene>
    <name evidence="6" type="ORF">NPE20_17320</name>
</gene>
<feature type="domain" description="Rieske" evidence="5">
    <location>
        <begin position="60"/>
        <end position="135"/>
    </location>
</feature>
<proteinExistence type="predicted"/>
<keyword evidence="2" id="KW-0479">Metal-binding</keyword>
<dbReference type="InterPro" id="IPR017941">
    <property type="entry name" value="Rieske_2Fe-2S"/>
</dbReference>
<dbReference type="PROSITE" id="PS51257">
    <property type="entry name" value="PROKAR_LIPOPROTEIN"/>
    <property type="match status" value="1"/>
</dbReference>
<evidence type="ECO:0000256" key="4">
    <source>
        <dbReference type="ARBA" id="ARBA00023014"/>
    </source>
</evidence>
<dbReference type="PROSITE" id="PS51296">
    <property type="entry name" value="RIESKE"/>
    <property type="match status" value="1"/>
</dbReference>
<evidence type="ECO:0000313" key="6">
    <source>
        <dbReference type="EMBL" id="MCQ6959740.1"/>
    </source>
</evidence>
<dbReference type="RefSeq" id="WP_256539930.1">
    <property type="nucleotide sequence ID" value="NZ_JANHOH010000004.1"/>
</dbReference>
<dbReference type="Gene3D" id="2.102.10.10">
    <property type="entry name" value="Rieske [2Fe-2S] iron-sulphur domain"/>
    <property type="match status" value="1"/>
</dbReference>
<keyword evidence="3" id="KW-0408">Iron</keyword>
<reference evidence="6 7" key="1">
    <citation type="submission" date="2022-07" db="EMBL/GenBank/DDBJ databases">
        <title>Mucilaginibacter sp. JC4.</title>
        <authorList>
            <person name="Le V."/>
            <person name="Ko S.-R."/>
            <person name="Ahn C.-Y."/>
            <person name="Oh H.-M."/>
        </authorList>
    </citation>
    <scope>NUCLEOTIDE SEQUENCE [LARGE SCALE GENOMIC DNA]</scope>
    <source>
        <strain evidence="6 7">JC4</strain>
    </source>
</reference>
<sequence>MRKILAPVVISMLFFSCGKTVGVVPNVPVNVKIVKTDPRYTTLNAAGGYAYVPGAGVAGIIIYRQVDGSYTAYDRCSSYQPEKLCAITVDDTGFTATDPCSGAKFSLTDGSPVKAPATKYLRSYVVNTSQFEIFVSN</sequence>
<evidence type="ECO:0000313" key="7">
    <source>
        <dbReference type="Proteomes" id="UP001204376"/>
    </source>
</evidence>
<evidence type="ECO:0000256" key="3">
    <source>
        <dbReference type="ARBA" id="ARBA00023004"/>
    </source>
</evidence>
<evidence type="ECO:0000259" key="5">
    <source>
        <dbReference type="PROSITE" id="PS51296"/>
    </source>
</evidence>
<organism evidence="6 7">
    <name type="scientific">Mucilaginibacter aquariorum</name>
    <dbReference type="NCBI Taxonomy" id="2967225"/>
    <lineage>
        <taxon>Bacteria</taxon>
        <taxon>Pseudomonadati</taxon>
        <taxon>Bacteroidota</taxon>
        <taxon>Sphingobacteriia</taxon>
        <taxon>Sphingobacteriales</taxon>
        <taxon>Sphingobacteriaceae</taxon>
        <taxon>Mucilaginibacter</taxon>
    </lineage>
</organism>
<keyword evidence="7" id="KW-1185">Reference proteome</keyword>
<accession>A0ABT1T534</accession>
<dbReference type="InterPro" id="IPR036922">
    <property type="entry name" value="Rieske_2Fe-2S_sf"/>
</dbReference>
<protein>
    <recommendedName>
        <fullName evidence="5">Rieske domain-containing protein</fullName>
    </recommendedName>
</protein>
<evidence type="ECO:0000256" key="2">
    <source>
        <dbReference type="ARBA" id="ARBA00022723"/>
    </source>
</evidence>
<dbReference type="EMBL" id="JANHOH010000004">
    <property type="protein sequence ID" value="MCQ6959740.1"/>
    <property type="molecule type" value="Genomic_DNA"/>
</dbReference>
<name>A0ABT1T534_9SPHI</name>
<keyword evidence="4" id="KW-0411">Iron-sulfur</keyword>
<comment type="caution">
    <text evidence="6">The sequence shown here is derived from an EMBL/GenBank/DDBJ whole genome shotgun (WGS) entry which is preliminary data.</text>
</comment>
<dbReference type="Proteomes" id="UP001204376">
    <property type="component" value="Unassembled WGS sequence"/>
</dbReference>
<evidence type="ECO:0000256" key="1">
    <source>
        <dbReference type="ARBA" id="ARBA00022714"/>
    </source>
</evidence>
<keyword evidence="1" id="KW-0001">2Fe-2S</keyword>